<keyword evidence="4" id="KW-1185">Reference proteome</keyword>
<dbReference type="EMBL" id="LGRX02025883">
    <property type="protein sequence ID" value="KAK3251709.1"/>
    <property type="molecule type" value="Genomic_DNA"/>
</dbReference>
<evidence type="ECO:0000313" key="4">
    <source>
        <dbReference type="Proteomes" id="UP001190700"/>
    </source>
</evidence>
<dbReference type="Proteomes" id="UP001190700">
    <property type="component" value="Unassembled WGS sequence"/>
</dbReference>
<dbReference type="AlphaFoldDB" id="A0AAE0F4Z2"/>
<protein>
    <submittedName>
        <fullName evidence="3">Uncharacterized protein</fullName>
    </submittedName>
</protein>
<proteinExistence type="predicted"/>
<gene>
    <name evidence="3" type="ORF">CYMTET_38970</name>
</gene>
<organism evidence="3 4">
    <name type="scientific">Cymbomonas tetramitiformis</name>
    <dbReference type="NCBI Taxonomy" id="36881"/>
    <lineage>
        <taxon>Eukaryota</taxon>
        <taxon>Viridiplantae</taxon>
        <taxon>Chlorophyta</taxon>
        <taxon>Pyramimonadophyceae</taxon>
        <taxon>Pyramimonadales</taxon>
        <taxon>Pyramimonadaceae</taxon>
        <taxon>Cymbomonas</taxon>
    </lineage>
</organism>
<evidence type="ECO:0000256" key="2">
    <source>
        <dbReference type="SAM" id="MobiDB-lite"/>
    </source>
</evidence>
<evidence type="ECO:0000256" key="1">
    <source>
        <dbReference type="SAM" id="Coils"/>
    </source>
</evidence>
<feature type="compositionally biased region" description="Basic and acidic residues" evidence="2">
    <location>
        <begin position="265"/>
        <end position="277"/>
    </location>
</feature>
<feature type="compositionally biased region" description="Basic and acidic residues" evidence="2">
    <location>
        <begin position="206"/>
        <end position="215"/>
    </location>
</feature>
<sequence>MSISVQEIPDKQGIGNLIEFPEFGCAEDSSVNDSQVRNMKTRNGRSFGWSSNSDETNEICLEVAKNENRKYDDYGKGQESKKITERKIRYNRVQRQLYTVKRLRELTDEMKHMENERDLCTKNQVDLEETRKTLETELKACQKEMDNLQKGFKDVEELCTKYKVAQAFNHLKDGNDVGRLNNKEGDIVSTKKTPKDNAAPANSQGDKTKSKEKVTTDLPEVALTAENASSAKAQGDEANGEEKETVAKGSSEVAPTEKNASSAKAQRDKAKGKEKDTATASLPEGMPRLPTADDIVEKPKKTLTAEQQIEMQTGKKYNKKMLELYEKIVLRDIRKYEEYQSANSVVKKTLLKTYIENNCNDKLRAAIRETLLSEEYQSADFKGQRALLDKNTESSDNNELKNEI</sequence>
<evidence type="ECO:0000313" key="3">
    <source>
        <dbReference type="EMBL" id="KAK3251709.1"/>
    </source>
</evidence>
<comment type="caution">
    <text evidence="3">The sequence shown here is derived from an EMBL/GenBank/DDBJ whole genome shotgun (WGS) entry which is preliminary data.</text>
</comment>
<keyword evidence="1" id="KW-0175">Coiled coil</keyword>
<feature type="coiled-coil region" evidence="1">
    <location>
        <begin position="103"/>
        <end position="158"/>
    </location>
</feature>
<name>A0AAE0F4Z2_9CHLO</name>
<accession>A0AAE0F4Z2</accession>
<reference evidence="3 4" key="1">
    <citation type="journal article" date="2015" name="Genome Biol. Evol.">
        <title>Comparative Genomics of a Bacterivorous Green Alga Reveals Evolutionary Causalities and Consequences of Phago-Mixotrophic Mode of Nutrition.</title>
        <authorList>
            <person name="Burns J.A."/>
            <person name="Paasch A."/>
            <person name="Narechania A."/>
            <person name="Kim E."/>
        </authorList>
    </citation>
    <scope>NUCLEOTIDE SEQUENCE [LARGE SCALE GENOMIC DNA]</scope>
    <source>
        <strain evidence="3 4">PLY_AMNH</strain>
    </source>
</reference>
<feature type="region of interest" description="Disordered" evidence="2">
    <location>
        <begin position="173"/>
        <end position="294"/>
    </location>
</feature>
<feature type="compositionally biased region" description="Basic and acidic residues" evidence="2">
    <location>
        <begin position="173"/>
        <end position="186"/>
    </location>
</feature>